<dbReference type="PIRSF" id="PIRSF006806">
    <property type="entry name" value="FTHF_cligase"/>
    <property type="match status" value="1"/>
</dbReference>
<feature type="binding site" evidence="4">
    <location>
        <position position="57"/>
    </location>
    <ligand>
        <name>substrate</name>
    </ligand>
</feature>
<gene>
    <name evidence="7" type="ORF">ENO47_06285</name>
</gene>
<keyword evidence="5" id="KW-0460">Magnesium</keyword>
<keyword evidence="2 4" id="KW-0547">Nucleotide-binding</keyword>
<dbReference type="SUPFAM" id="SSF100950">
    <property type="entry name" value="NagB/RpiA/CoA transferase-like"/>
    <property type="match status" value="1"/>
</dbReference>
<feature type="coiled-coil region" evidence="6">
    <location>
        <begin position="3"/>
        <end position="30"/>
    </location>
</feature>
<dbReference type="NCBIfam" id="TIGR02727">
    <property type="entry name" value="MTHFS_bact"/>
    <property type="match status" value="1"/>
</dbReference>
<feature type="binding site" evidence="4">
    <location>
        <begin position="6"/>
        <end position="10"/>
    </location>
    <ligand>
        <name>ATP</name>
        <dbReference type="ChEBI" id="CHEBI:30616"/>
    </ligand>
</feature>
<evidence type="ECO:0000256" key="1">
    <source>
        <dbReference type="ARBA" id="ARBA00010638"/>
    </source>
</evidence>
<dbReference type="GO" id="GO:0035999">
    <property type="term" value="P:tetrahydrofolate interconversion"/>
    <property type="evidence" value="ECO:0007669"/>
    <property type="project" value="TreeGrafter"/>
</dbReference>
<dbReference type="AlphaFoldDB" id="A0A7C2VBE0"/>
<dbReference type="GO" id="GO:0009396">
    <property type="term" value="P:folic acid-containing compound biosynthetic process"/>
    <property type="evidence" value="ECO:0007669"/>
    <property type="project" value="TreeGrafter"/>
</dbReference>
<keyword evidence="7" id="KW-0436">Ligase</keyword>
<keyword evidence="6" id="KW-0175">Coiled coil</keyword>
<dbReference type="GO" id="GO:0046872">
    <property type="term" value="F:metal ion binding"/>
    <property type="evidence" value="ECO:0007669"/>
    <property type="project" value="UniProtKB-KW"/>
</dbReference>
<dbReference type="InterPro" id="IPR024185">
    <property type="entry name" value="FTHF_cligase-like_sf"/>
</dbReference>
<accession>A0A7C2VBE0</accession>
<dbReference type="InterPro" id="IPR037171">
    <property type="entry name" value="NagB/RpiA_transferase-like"/>
</dbReference>
<sequence length="189" mass="21601">MKLLTKKELRKEYIEKRERLSQEERELLSSKIVSRILSLPSFEKAKSVLLFCPHRGEPDITPLFSWVLKEGKALVLPKVEGEDLKLIRVKQDTNLSPGAFCILEPRDGEEISPEAIDFSLVPGVLFDKVGYRIGYGKGYYDRLLTKLGGIKVGVCYQFQVVEELPRDSWDKPVDLVVTEEKIYEGGNER</sequence>
<keyword evidence="5" id="KW-0479">Metal-binding</keyword>
<protein>
    <recommendedName>
        <fullName evidence="5">5-formyltetrahydrofolate cyclo-ligase</fullName>
        <ecNumber evidence="5">6.3.3.2</ecNumber>
    </recommendedName>
</protein>
<feature type="binding site" evidence="4">
    <location>
        <begin position="132"/>
        <end position="140"/>
    </location>
    <ligand>
        <name>ATP</name>
        <dbReference type="ChEBI" id="CHEBI:30616"/>
    </ligand>
</feature>
<comment type="similarity">
    <text evidence="1 5">Belongs to the 5-formyltetrahydrofolate cyclo-ligase family.</text>
</comment>
<organism evidence="7">
    <name type="scientific">Hydrogenobacter sp</name>
    <dbReference type="NCBI Taxonomy" id="2152829"/>
    <lineage>
        <taxon>Bacteria</taxon>
        <taxon>Pseudomonadati</taxon>
        <taxon>Aquificota</taxon>
        <taxon>Aquificia</taxon>
        <taxon>Aquificales</taxon>
        <taxon>Aquificaceae</taxon>
        <taxon>Hydrogenobacter</taxon>
    </lineage>
</organism>
<evidence type="ECO:0000256" key="3">
    <source>
        <dbReference type="ARBA" id="ARBA00022840"/>
    </source>
</evidence>
<dbReference type="EMBL" id="DSFP01000053">
    <property type="protein sequence ID" value="HEW46257.1"/>
    <property type="molecule type" value="Genomic_DNA"/>
</dbReference>
<proteinExistence type="inferred from homology"/>
<dbReference type="Pfam" id="PF01812">
    <property type="entry name" value="5-FTHF_cyc-lig"/>
    <property type="match status" value="1"/>
</dbReference>
<evidence type="ECO:0000313" key="7">
    <source>
        <dbReference type="EMBL" id="HEW46257.1"/>
    </source>
</evidence>
<dbReference type="InterPro" id="IPR002698">
    <property type="entry name" value="FTHF_cligase"/>
</dbReference>
<evidence type="ECO:0000256" key="4">
    <source>
        <dbReference type="PIRSR" id="PIRSR006806-1"/>
    </source>
</evidence>
<reference evidence="7" key="1">
    <citation type="journal article" date="2020" name="mSystems">
        <title>Genome- and Community-Level Interaction Insights into Carbon Utilization and Element Cycling Functions of Hydrothermarchaeota in Hydrothermal Sediment.</title>
        <authorList>
            <person name="Zhou Z."/>
            <person name="Liu Y."/>
            <person name="Xu W."/>
            <person name="Pan J."/>
            <person name="Luo Z.H."/>
            <person name="Li M."/>
        </authorList>
    </citation>
    <scope>NUCLEOTIDE SEQUENCE [LARGE SCALE GENOMIC DNA]</scope>
    <source>
        <strain evidence="7">SpSt-132</strain>
    </source>
</reference>
<keyword evidence="3 4" id="KW-0067">ATP-binding</keyword>
<comment type="caution">
    <text evidence="7">The sequence shown here is derived from an EMBL/GenBank/DDBJ whole genome shotgun (WGS) entry which is preliminary data.</text>
</comment>
<dbReference type="PANTHER" id="PTHR23407">
    <property type="entry name" value="ATPASE INHIBITOR/5-FORMYLTETRAHYDROFOLATE CYCLO-LIGASE"/>
    <property type="match status" value="1"/>
</dbReference>
<evidence type="ECO:0000256" key="2">
    <source>
        <dbReference type="ARBA" id="ARBA00022741"/>
    </source>
</evidence>
<evidence type="ECO:0000256" key="6">
    <source>
        <dbReference type="SAM" id="Coils"/>
    </source>
</evidence>
<comment type="catalytic activity">
    <reaction evidence="5">
        <text>(6S)-5-formyl-5,6,7,8-tetrahydrofolate + ATP = (6R)-5,10-methenyltetrahydrofolate + ADP + phosphate</text>
        <dbReference type="Rhea" id="RHEA:10488"/>
        <dbReference type="ChEBI" id="CHEBI:30616"/>
        <dbReference type="ChEBI" id="CHEBI:43474"/>
        <dbReference type="ChEBI" id="CHEBI:57455"/>
        <dbReference type="ChEBI" id="CHEBI:57457"/>
        <dbReference type="ChEBI" id="CHEBI:456216"/>
        <dbReference type="EC" id="6.3.3.2"/>
    </reaction>
</comment>
<name>A0A7C2VBE0_9AQUI</name>
<dbReference type="EC" id="6.3.3.2" evidence="5"/>
<dbReference type="PANTHER" id="PTHR23407:SF1">
    <property type="entry name" value="5-FORMYLTETRAHYDROFOLATE CYCLO-LIGASE"/>
    <property type="match status" value="1"/>
</dbReference>
<evidence type="ECO:0000256" key="5">
    <source>
        <dbReference type="RuleBase" id="RU361279"/>
    </source>
</evidence>
<dbReference type="GO" id="GO:0005524">
    <property type="term" value="F:ATP binding"/>
    <property type="evidence" value="ECO:0007669"/>
    <property type="project" value="UniProtKB-KW"/>
</dbReference>
<comment type="cofactor">
    <cofactor evidence="5">
        <name>Mg(2+)</name>
        <dbReference type="ChEBI" id="CHEBI:18420"/>
    </cofactor>
</comment>
<dbReference type="GO" id="GO:0030272">
    <property type="term" value="F:5-formyltetrahydrofolate cyclo-ligase activity"/>
    <property type="evidence" value="ECO:0007669"/>
    <property type="project" value="UniProtKB-EC"/>
</dbReference>
<dbReference type="Gene3D" id="3.40.50.10420">
    <property type="entry name" value="NagB/RpiA/CoA transferase-like"/>
    <property type="match status" value="1"/>
</dbReference>